<evidence type="ECO:0000259" key="1">
    <source>
        <dbReference type="Pfam" id="PF17116"/>
    </source>
</evidence>
<dbReference type="InterPro" id="IPR031345">
    <property type="entry name" value="T9SS_Plug_N"/>
</dbReference>
<dbReference type="AlphaFoldDB" id="A0A2Z3GIG5"/>
<keyword evidence="3" id="KW-1185">Reference proteome</keyword>
<dbReference type="InterPro" id="IPR013783">
    <property type="entry name" value="Ig-like_fold"/>
</dbReference>
<dbReference type="KEGG" id="hnv:DDQ68_08735"/>
<dbReference type="Pfam" id="PF17116">
    <property type="entry name" value="T9SS_plug_1st"/>
    <property type="match status" value="1"/>
</dbReference>
<organism evidence="2 3">
    <name type="scientific">Hymenobacter nivis</name>
    <dbReference type="NCBI Taxonomy" id="1850093"/>
    <lineage>
        <taxon>Bacteria</taxon>
        <taxon>Pseudomonadati</taxon>
        <taxon>Bacteroidota</taxon>
        <taxon>Cytophagia</taxon>
        <taxon>Cytophagales</taxon>
        <taxon>Hymenobacteraceae</taxon>
        <taxon>Hymenobacter</taxon>
    </lineage>
</organism>
<evidence type="ECO:0000313" key="3">
    <source>
        <dbReference type="Proteomes" id="UP000245999"/>
    </source>
</evidence>
<dbReference type="Gene3D" id="2.60.40.10">
    <property type="entry name" value="Immunoglobulins"/>
    <property type="match status" value="1"/>
</dbReference>
<protein>
    <submittedName>
        <fullName evidence="2">DUF5103 domain-containing protein</fullName>
    </submittedName>
</protein>
<feature type="domain" description="Type 9 secretion system plug protein N-terminal" evidence="1">
    <location>
        <begin position="114"/>
        <end position="237"/>
    </location>
</feature>
<sequence length="502" mass="55545">MPGPAPGGANIGTVCQWWARAEGPQIEAAAAPVLRGPRARRLAGAAEPASCTRPYFRPMRFLPYPFLLLAAACVPLGTPITSTSTAPTTVNRASAGAPAAPALRYADYTYSPAVQSVQCYVATGTNTAVFQPPVVPLGQSQSLALEFDVLGDQAPRLLARLVYCDANWQPSTLIDNQFLTDINEFLITDYKIGIGGKVPFFHYALRAPALKVSGNYLWVVQDGAGAPLLSRRLLVYENQVAVTLELGLAPGGDQRFTLQQLNFGISYGGVDLVNPAAEVQVVLRQNFRWDNARYGLRPTFVRDAERRLDYQYFNYENTFPGLSEYRYFDTRSIQTVGQNVLHLDLRARPTAVALVPETTRAGLGYFQYIDANGRRVFESREYGNGTTNADYADVTFQLRADQPAPGPVYVLGALTDWQLKDAYRLTYDEAAHMYTGRALLKQGYYNYSYAVARPDGTADETYFEGSHYETENQYDLLVYYRPPGTRTDLLIGYQAIDANARQ</sequence>
<dbReference type="EMBL" id="CP029145">
    <property type="protein sequence ID" value="AWM32858.1"/>
    <property type="molecule type" value="Genomic_DNA"/>
</dbReference>
<dbReference type="Proteomes" id="UP000245999">
    <property type="component" value="Chromosome"/>
</dbReference>
<dbReference type="OrthoDB" id="1522602at2"/>
<gene>
    <name evidence="2" type="ORF">DDQ68_08735</name>
</gene>
<proteinExistence type="predicted"/>
<accession>A0A2Z3GIG5</accession>
<name>A0A2Z3GIG5_9BACT</name>
<evidence type="ECO:0000313" key="2">
    <source>
        <dbReference type="EMBL" id="AWM32858.1"/>
    </source>
</evidence>
<reference evidence="3" key="1">
    <citation type="submission" date="2018-04" db="EMBL/GenBank/DDBJ databases">
        <title>Complete genome of Antarctic heterotrophic bacterium Hymenobacter nivis.</title>
        <authorList>
            <person name="Terashima M."/>
        </authorList>
    </citation>
    <scope>NUCLEOTIDE SEQUENCE [LARGE SCALE GENOMIC DNA]</scope>
    <source>
        <strain evidence="3">NBRC 111535</strain>
    </source>
</reference>